<gene>
    <name evidence="1" type="ORF">GCM10023093_03950</name>
</gene>
<evidence type="ECO:0000313" key="2">
    <source>
        <dbReference type="Proteomes" id="UP001500067"/>
    </source>
</evidence>
<dbReference type="Proteomes" id="UP001500067">
    <property type="component" value="Unassembled WGS sequence"/>
</dbReference>
<proteinExistence type="predicted"/>
<dbReference type="PROSITE" id="PS51257">
    <property type="entry name" value="PROKAR_LIPOPROTEIN"/>
    <property type="match status" value="1"/>
</dbReference>
<dbReference type="Pfam" id="PF14054">
    <property type="entry name" value="DUF4249"/>
    <property type="match status" value="1"/>
</dbReference>
<dbReference type="EMBL" id="BAABFA010000004">
    <property type="protein sequence ID" value="GAA4460739.1"/>
    <property type="molecule type" value="Genomic_DNA"/>
</dbReference>
<evidence type="ECO:0008006" key="3">
    <source>
        <dbReference type="Google" id="ProtNLM"/>
    </source>
</evidence>
<protein>
    <recommendedName>
        <fullName evidence="3">DUF4249 domain-containing protein</fullName>
    </recommendedName>
</protein>
<dbReference type="InterPro" id="IPR025345">
    <property type="entry name" value="DUF4249"/>
</dbReference>
<organism evidence="1 2">
    <name type="scientific">Nemorincola caseinilytica</name>
    <dbReference type="NCBI Taxonomy" id="2054315"/>
    <lineage>
        <taxon>Bacteria</taxon>
        <taxon>Pseudomonadati</taxon>
        <taxon>Bacteroidota</taxon>
        <taxon>Chitinophagia</taxon>
        <taxon>Chitinophagales</taxon>
        <taxon>Chitinophagaceae</taxon>
        <taxon>Nemorincola</taxon>
    </lineage>
</organism>
<keyword evidence="2" id="KW-1185">Reference proteome</keyword>
<evidence type="ECO:0000313" key="1">
    <source>
        <dbReference type="EMBL" id="GAA4460739.1"/>
    </source>
</evidence>
<sequence length="305" mass="34138">MERNLRTHKRPLSLILMSFIVLMLASCEKEVHINLASVPPSLVVQGQIETDEPPFVLLTTTMGFFSKIDLGTLQNTFVHDAVVKVSDGSRTVTLKEYTIDSSGYKFSFYTIDFLGADTMFGQENKIYTLTIDHNGKTYTARTKIPVPQGVDSMWFDVPEFAGENTPDSARQLFVNYTDPDTLGDYVRCYTDRNNEGFFYSSNFSDEIINGKKISKIGLAAGYQNDGTDNRNRDSLIYFFPGDSVSLKWCAVDKAVYNFWNTLDFAKGSVGNPFASPINPTTNLTNGALGVWAGYGTYYKRARVPH</sequence>
<dbReference type="RefSeq" id="WP_345077739.1">
    <property type="nucleotide sequence ID" value="NZ_BAABFA010000004.1"/>
</dbReference>
<accession>A0ABP8N3N1</accession>
<reference evidence="2" key="1">
    <citation type="journal article" date="2019" name="Int. J. Syst. Evol. Microbiol.">
        <title>The Global Catalogue of Microorganisms (GCM) 10K type strain sequencing project: providing services to taxonomists for standard genome sequencing and annotation.</title>
        <authorList>
            <consortium name="The Broad Institute Genomics Platform"/>
            <consortium name="The Broad Institute Genome Sequencing Center for Infectious Disease"/>
            <person name="Wu L."/>
            <person name="Ma J."/>
        </authorList>
    </citation>
    <scope>NUCLEOTIDE SEQUENCE [LARGE SCALE GENOMIC DNA]</scope>
    <source>
        <strain evidence="2">JCM 32105</strain>
    </source>
</reference>
<comment type="caution">
    <text evidence="1">The sequence shown here is derived from an EMBL/GenBank/DDBJ whole genome shotgun (WGS) entry which is preliminary data.</text>
</comment>
<name>A0ABP8N3N1_9BACT</name>